<evidence type="ECO:0000313" key="1">
    <source>
        <dbReference type="EMBL" id="CAG6477584.1"/>
    </source>
</evidence>
<reference evidence="1" key="1">
    <citation type="submission" date="2021-05" db="EMBL/GenBank/DDBJ databases">
        <authorList>
            <person name="Alioto T."/>
            <person name="Alioto T."/>
            <person name="Gomez Garrido J."/>
        </authorList>
    </citation>
    <scope>NUCLEOTIDE SEQUENCE</scope>
</reference>
<accession>A0A8D8FPG1</accession>
<name>A0A8D8FPG1_CULPI</name>
<organism evidence="1">
    <name type="scientific">Culex pipiens</name>
    <name type="common">House mosquito</name>
    <dbReference type="NCBI Taxonomy" id="7175"/>
    <lineage>
        <taxon>Eukaryota</taxon>
        <taxon>Metazoa</taxon>
        <taxon>Ecdysozoa</taxon>
        <taxon>Arthropoda</taxon>
        <taxon>Hexapoda</taxon>
        <taxon>Insecta</taxon>
        <taxon>Pterygota</taxon>
        <taxon>Neoptera</taxon>
        <taxon>Endopterygota</taxon>
        <taxon>Diptera</taxon>
        <taxon>Nematocera</taxon>
        <taxon>Culicoidea</taxon>
        <taxon>Culicidae</taxon>
        <taxon>Culicinae</taxon>
        <taxon>Culicini</taxon>
        <taxon>Culex</taxon>
        <taxon>Culex</taxon>
    </lineage>
</organism>
<proteinExistence type="predicted"/>
<protein>
    <submittedName>
        <fullName evidence="1">(northern house mosquito) hypothetical protein</fullName>
    </submittedName>
</protein>
<dbReference type="AlphaFoldDB" id="A0A8D8FPG1"/>
<sequence length="106" mass="11282">MITANNPLFDILSSSLRNSAMLFATSIKLSCRTTPFRSRSLNTSSVLIGGCAMSKSPGTDSSTTRKYSKITPKFAPYLATIIALIISLNAHANRVLPFCPAATTAP</sequence>
<dbReference type="EMBL" id="HBUE01081245">
    <property type="protein sequence ID" value="CAG6477584.1"/>
    <property type="molecule type" value="Transcribed_RNA"/>
</dbReference>